<reference evidence="8" key="1">
    <citation type="submission" date="2021-03" db="EMBL/GenBank/DDBJ databases">
        <title>Draft genome sequence of rust myrtle Austropuccinia psidii MF-1, a brazilian biotype.</title>
        <authorList>
            <person name="Quecine M.C."/>
            <person name="Pachon D.M.R."/>
            <person name="Bonatelli M.L."/>
            <person name="Correr F.H."/>
            <person name="Franceschini L.M."/>
            <person name="Leite T.F."/>
            <person name="Margarido G.R.A."/>
            <person name="Almeida C.A."/>
            <person name="Ferrarezi J.A."/>
            <person name="Labate C.A."/>
        </authorList>
    </citation>
    <scope>NUCLEOTIDE SEQUENCE</scope>
    <source>
        <strain evidence="8">MF-1</strain>
    </source>
</reference>
<proteinExistence type="predicted"/>
<evidence type="ECO:0000313" key="9">
    <source>
        <dbReference type="Proteomes" id="UP000765509"/>
    </source>
</evidence>
<evidence type="ECO:0000256" key="5">
    <source>
        <dbReference type="ARBA" id="ARBA00041284"/>
    </source>
</evidence>
<feature type="compositionally biased region" description="Pro residues" evidence="6">
    <location>
        <begin position="1158"/>
        <end position="1167"/>
    </location>
</feature>
<dbReference type="SMART" id="SM01041">
    <property type="entry name" value="BRO1"/>
    <property type="match status" value="1"/>
</dbReference>
<evidence type="ECO:0000256" key="6">
    <source>
        <dbReference type="SAM" id="MobiDB-lite"/>
    </source>
</evidence>
<dbReference type="PANTHER" id="PTHR23030:SF30">
    <property type="entry name" value="TYROSINE-PROTEIN PHOSPHATASE NON-RECEPTOR TYPE 23"/>
    <property type="match status" value="1"/>
</dbReference>
<dbReference type="Pfam" id="PF13949">
    <property type="entry name" value="ALIX_LYPXL_bnd"/>
    <property type="match status" value="1"/>
</dbReference>
<dbReference type="Pfam" id="PF03097">
    <property type="entry name" value="BRO1"/>
    <property type="match status" value="1"/>
</dbReference>
<dbReference type="PROSITE" id="PS51180">
    <property type="entry name" value="BRO1"/>
    <property type="match status" value="1"/>
</dbReference>
<dbReference type="InterPro" id="IPR038499">
    <property type="entry name" value="BRO1_sf"/>
</dbReference>
<keyword evidence="9" id="KW-1185">Reference proteome</keyword>
<feature type="region of interest" description="Disordered" evidence="6">
    <location>
        <begin position="1074"/>
        <end position="1167"/>
    </location>
</feature>
<evidence type="ECO:0000259" key="7">
    <source>
        <dbReference type="PROSITE" id="PS51180"/>
    </source>
</evidence>
<name>A0A9Q3EUD8_9BASI</name>
<evidence type="ECO:0000256" key="1">
    <source>
        <dbReference type="ARBA" id="ARBA00004177"/>
    </source>
</evidence>
<dbReference type="InterPro" id="IPR004328">
    <property type="entry name" value="BRO1_dom"/>
</dbReference>
<dbReference type="AlphaFoldDB" id="A0A9Q3EUD8"/>
<feature type="compositionally biased region" description="Polar residues" evidence="6">
    <location>
        <begin position="835"/>
        <end position="847"/>
    </location>
</feature>
<dbReference type="GO" id="GO:0005768">
    <property type="term" value="C:endosome"/>
    <property type="evidence" value="ECO:0007669"/>
    <property type="project" value="UniProtKB-SubCell"/>
</dbReference>
<feature type="region of interest" description="Disordered" evidence="6">
    <location>
        <begin position="788"/>
        <end position="859"/>
    </location>
</feature>
<dbReference type="Gene3D" id="1.20.120.560">
    <property type="entry name" value="alix/aip1 in complex with the ypdl late domain"/>
    <property type="match status" value="1"/>
</dbReference>
<comment type="caution">
    <text evidence="8">The sequence shown here is derived from an EMBL/GenBank/DDBJ whole genome shotgun (WGS) entry which is preliminary data.</text>
</comment>
<keyword evidence="4" id="KW-0967">Endosome</keyword>
<feature type="region of interest" description="Disordered" evidence="6">
    <location>
        <begin position="977"/>
        <end position="1010"/>
    </location>
</feature>
<feature type="region of interest" description="Disordered" evidence="6">
    <location>
        <begin position="874"/>
        <end position="947"/>
    </location>
</feature>
<comment type="subcellular location">
    <subcellularLocation>
        <location evidence="2">Cytoplasm</location>
    </subcellularLocation>
    <subcellularLocation>
        <location evidence="1">Endosome</location>
    </subcellularLocation>
</comment>
<protein>
    <recommendedName>
        <fullName evidence="5">BRO domain-containing protein 1</fullName>
    </recommendedName>
</protein>
<dbReference type="OrthoDB" id="2141925at2759"/>
<feature type="compositionally biased region" description="Pro residues" evidence="6">
    <location>
        <begin position="989"/>
        <end position="1004"/>
    </location>
</feature>
<accession>A0A9Q3EUD8</accession>
<dbReference type="Proteomes" id="UP000765509">
    <property type="component" value="Unassembled WGS sequence"/>
</dbReference>
<dbReference type="Gene3D" id="1.25.40.280">
    <property type="entry name" value="alix/aip1 like domains"/>
    <property type="match status" value="1"/>
</dbReference>
<sequence>MSTTQAPLLWVPHKTTSDVSYAPSLRQTIAQTYQESADSYKEEIASLDRCRQDALRGSAGSDVTGRDLLYKYFGQLELLELRFPEVRVPFPWKDAFTAKEISQLSLAYEKASVIFNIAATLSSLAAQQNRTSTEGIRRAFHNFRCAAGMFTYINDNFLHAPSTDLSREVVKVLVQIMIAQATEVFVERMTEEKEKKPFGLRARVSTQAAFLYGSILEDVKELANKGIFERSWTWLVQCKHKYFISLAQYQRSLADSASSKHGDALTRLQLAETAAKDASRYATSFSTAFTSSTSASLTLPSDAAVSLLEITKTHLALCVEAKAAEQRDNDLIYHDAQPSEAALPPIEKSSVGEPIAIQEVYAAPEVQRVVGQDIFVRLVPLSVHQSSSLYSEEKAKLVRKEGERCDTADTELSTALEFMGLPASLDRFNDFLDSTGRLGRLDKLTQPPPPVIEWADAIQQARDIHPIEKMWDELLRLRDKTNRDIVNIMASLDADARECEQMRVKYDHLWDQQPNSNLTKTWRQSLKSHREALEAARQSDNQVDEIWQGAKADLQILADQSEVSLKRMFEEISSTQDDASKATNLLDLVDTNDDEAELAQMRNMVTAIQENISRLQAIKKEREGVFKDLKERIQADDISQLLILNRKAQNIEPALFAAELDKFRAHSGRISATLHLQATAIQELTGHFKSLVESKRGKELQDYWNNAFKKRGQLTARLQAAYQAHEEVRTGLSKGIQFYNEVQGSIGEIEKQVDTFIQNRTTERIRLVAKVESLKPLELQMGTLNLTDSSISSKQPSASIPPPLPPQPRQWQSTSISNLSGPPFHSFHPYPPPSEHSQTRSPQLTYNSPPPSVDPYASLGSLGTMLPAAKVAPHPAHVPETYPSHGQAQSAISQQYAGPAQSTPPAFPPYSVQTQPPPPASQSYSAQVPSSPTSPSYSGQPQLNHPSVNQQYFGQAQPPALVPHQYLGLTYSQYGSHMGSTTSSSSPAPIVPSKPVLPPPPPPVTYQSPVPQSYNVNSAYASSTSSTILNHHPNSLPLTNPRLQQYTGSIQPQMQPSMALAHQQQQDRNQLAPQPLQQYLPPPPSTHHARPDQQVTSANHYPPQPPPQAVPTYYSGHSSAPPPLVHAESGSIPHGGWKQVHLTNTSIPPAVPHLQQLNPPPHPKPGY</sequence>
<feature type="compositionally biased region" description="Polar residues" evidence="6">
    <location>
        <begin position="933"/>
        <end position="947"/>
    </location>
</feature>
<gene>
    <name evidence="8" type="ORF">O181_064878</name>
</gene>
<evidence type="ECO:0000256" key="4">
    <source>
        <dbReference type="ARBA" id="ARBA00022753"/>
    </source>
</evidence>
<keyword evidence="3" id="KW-0963">Cytoplasm</keyword>
<evidence type="ECO:0000256" key="3">
    <source>
        <dbReference type="ARBA" id="ARBA00022490"/>
    </source>
</evidence>
<dbReference type="Gene3D" id="1.20.140.50">
    <property type="entry name" value="alix/aip1 like domains"/>
    <property type="match status" value="1"/>
</dbReference>
<dbReference type="InterPro" id="IPR025304">
    <property type="entry name" value="ALIX_V_dom"/>
</dbReference>
<organism evidence="8 9">
    <name type="scientific">Austropuccinia psidii MF-1</name>
    <dbReference type="NCBI Taxonomy" id="1389203"/>
    <lineage>
        <taxon>Eukaryota</taxon>
        <taxon>Fungi</taxon>
        <taxon>Dikarya</taxon>
        <taxon>Basidiomycota</taxon>
        <taxon>Pucciniomycotina</taxon>
        <taxon>Pucciniomycetes</taxon>
        <taxon>Pucciniales</taxon>
        <taxon>Sphaerophragmiaceae</taxon>
        <taxon>Austropuccinia</taxon>
    </lineage>
</organism>
<dbReference type="GO" id="GO:0043328">
    <property type="term" value="P:protein transport to vacuole involved in ubiquitin-dependent protein catabolic process via the multivesicular body sorting pathway"/>
    <property type="evidence" value="ECO:0007669"/>
    <property type="project" value="TreeGrafter"/>
</dbReference>
<dbReference type="PANTHER" id="PTHR23030">
    <property type="entry name" value="PCD6 INTERACTING PROTEIN-RELATED"/>
    <property type="match status" value="1"/>
</dbReference>
<dbReference type="EMBL" id="AVOT02031602">
    <property type="protein sequence ID" value="MBW0525163.1"/>
    <property type="molecule type" value="Genomic_DNA"/>
</dbReference>
<evidence type="ECO:0000256" key="2">
    <source>
        <dbReference type="ARBA" id="ARBA00004496"/>
    </source>
</evidence>
<feature type="compositionally biased region" description="Low complexity" evidence="6">
    <location>
        <begin position="789"/>
        <end position="798"/>
    </location>
</feature>
<feature type="domain" description="BRO1" evidence="7">
    <location>
        <begin position="7"/>
        <end position="412"/>
    </location>
</feature>
<evidence type="ECO:0000313" key="8">
    <source>
        <dbReference type="EMBL" id="MBW0525163.1"/>
    </source>
</evidence>
<feature type="compositionally biased region" description="Polar residues" evidence="6">
    <location>
        <begin position="884"/>
        <end position="904"/>
    </location>
</feature>
<feature type="compositionally biased region" description="Low complexity" evidence="6">
    <location>
        <begin position="921"/>
        <end position="931"/>
    </location>
</feature>
<feature type="compositionally biased region" description="Pro residues" evidence="6">
    <location>
        <begin position="799"/>
        <end position="808"/>
    </location>
</feature>